<evidence type="ECO:0000313" key="1">
    <source>
        <dbReference type="EMBL" id="SCM69093.1"/>
    </source>
</evidence>
<evidence type="ECO:0008006" key="3">
    <source>
        <dbReference type="Google" id="ProtNLM"/>
    </source>
</evidence>
<organism evidence="1 2">
    <name type="scientific">Donghicola eburneus</name>
    <dbReference type="NCBI Taxonomy" id="393278"/>
    <lineage>
        <taxon>Bacteria</taxon>
        <taxon>Pseudomonadati</taxon>
        <taxon>Pseudomonadota</taxon>
        <taxon>Alphaproteobacteria</taxon>
        <taxon>Rhodobacterales</taxon>
        <taxon>Roseobacteraceae</taxon>
        <taxon>Donghicola</taxon>
    </lineage>
</organism>
<dbReference type="AlphaFoldDB" id="A0A1M4N2L7"/>
<accession>A0A1M4N2L7</accession>
<protein>
    <recommendedName>
        <fullName evidence="3">Flagellar protein FliT</fullName>
    </recommendedName>
</protein>
<name>A0A1M4N2L7_9RHOB</name>
<proteinExistence type="predicted"/>
<dbReference type="EMBL" id="FMJB01000063">
    <property type="protein sequence ID" value="SCM69093.1"/>
    <property type="molecule type" value="Genomic_DNA"/>
</dbReference>
<dbReference type="RefSeq" id="WP_143095348.1">
    <property type="nucleotide sequence ID" value="NZ_FMJB01000063.1"/>
</dbReference>
<keyword evidence="2" id="KW-1185">Reference proteome</keyword>
<sequence>MSSDLVRHMTSAQSLERLSDIAQRLELAANAGALDEVARLDHELRCAALAVVGTVPKGEAPLVEQLESVRDALKAIELAISSVKLQQKQLKHKIDQSRRLRLAYKRKD</sequence>
<reference evidence="2" key="1">
    <citation type="submission" date="2016-09" db="EMBL/GenBank/DDBJ databases">
        <authorList>
            <person name="Wibberg D."/>
        </authorList>
    </citation>
    <scope>NUCLEOTIDE SEQUENCE [LARGE SCALE GENOMIC DNA]</scope>
</reference>
<gene>
    <name evidence="1" type="ORF">KARMA_3326</name>
</gene>
<dbReference type="Proteomes" id="UP000184085">
    <property type="component" value="Unassembled WGS sequence"/>
</dbReference>
<evidence type="ECO:0000313" key="2">
    <source>
        <dbReference type="Proteomes" id="UP000184085"/>
    </source>
</evidence>